<dbReference type="VEuPathDB" id="FungiDB:H257_13168"/>
<dbReference type="PANTHER" id="PTHR28633">
    <property type="entry name" value="HERMANSKY-PUDLAK SYNDROME 3 PROTEIN"/>
    <property type="match status" value="1"/>
</dbReference>
<dbReference type="AlphaFoldDB" id="W4FYJ4"/>
<feature type="compositionally biased region" description="Low complexity" evidence="1">
    <location>
        <begin position="401"/>
        <end position="423"/>
    </location>
</feature>
<gene>
    <name evidence="2" type="ORF">H257_13168</name>
</gene>
<dbReference type="InterPro" id="IPR017216">
    <property type="entry name" value="HPS3"/>
</dbReference>
<feature type="compositionally biased region" description="Basic and acidic residues" evidence="1">
    <location>
        <begin position="231"/>
        <end position="240"/>
    </location>
</feature>
<sequence>MSSPCTSGNHTPKPLSMEVRCLCGASLTERDAAFAVSSGSRIRVYSSSGLVLLHEFSSIHGCVLNMQHTTFCDAIVTLETKVGDDNMGDCYLCVYHDWRAVSSSDISTPPAEERTAPSFVRAYTLPLAIADPHSIRLSVCSFSGRVAVATPDGFGVNIWQTSDGFFEHVMEVKVAGPGLAFIAVHGAHLAVATATEIRVMEIQVITEEGSPSSTGTSTSSKSQYPSPLSSDRARPPLPHERKKELIYNTLEKDVIPVLHIPIPGTAESSSATSVGQSGSHIRILGQREAQLEAFNLAGLVQATDVRVNAAMSYLRCHVQVLLRRFVPPNHTISGLHFVPETIDHRAQSRSYTRLLVTTHASEAILYYFLAGHVDTTRDAMAKKILQRDANPLRGIVEPIQISDRPIPSPSSSVAAAAAGSSPVHGGRHTNSVVESRRVVMYYKFLAPASSVTANSSFLFAATAAGVEVWSLWSPCHHVAAKKALDATFVPEPTQPQLLGVHPLSTPAAAIVALDGHVIVLTTPATRHQLAQSALVATIKSHDVPFEMRGLVRPPYSPPLAGGTVLVYPQSPPSCMFQTLKAKTSGDTNHPNHVTRAQLDLLLSLFSLYRFRADVGLDALQTASHSRKVTLAIQLETKLYDSLARNCAAHIAHLYTTPAFRDLNRAALLYVASNVSARDVLLRFRSLDEGLNDGVRPDVIDATAVYLEAFLFPTKDPSMYLAPPVAAFSVGAVQGSNDHEFTGVVLRHYGDHAPEQLSRLAIDSSLPWTLLDIDYCLAKLQFAQNVLIRMGVLVLLVRAHNMPDQLPAFLAAKEAAADTLSSSTDVVHDYSYASIASRIEWLTENYPDPLIHLCVTHPELLVVQQQPPTIPLVVPTSPSTTSSTRLPTLQQSVLARGLLDKAPAKCLSALELIFHSALGHQNGIGTTIAFCLGVLGEHGDAVGQRVSSQLAKDDSMAVGCCFHTSEVYVLCAVHFMLLHLIKHPTPDAAALLPYLSLEFVRLCLRLSLSSSIKCKAMLSHALASKSTLLPKNLSPLPSYVVPFITALVGSPKTSHIAQALHQLYLLACHMVASTVDADTALGSILLSDDYKNQDDSPTLRTLMKLLLFPRVHKYLPTYLHDLCELNERSSHTNRFDDGLAIMKASPTYHAYLLPYAVANSASLDEWKAFLHVVLDLCNSTCDNGKVLVQTALDHMAVTLSPQDLLAILPDDADVGLFLDALARAVRLHDSGDVPGTTD</sequence>
<name>W4FYJ4_APHAT</name>
<organism evidence="2">
    <name type="scientific">Aphanomyces astaci</name>
    <name type="common">Crayfish plague agent</name>
    <dbReference type="NCBI Taxonomy" id="112090"/>
    <lineage>
        <taxon>Eukaryota</taxon>
        <taxon>Sar</taxon>
        <taxon>Stramenopiles</taxon>
        <taxon>Oomycota</taxon>
        <taxon>Saprolegniomycetes</taxon>
        <taxon>Saprolegniales</taxon>
        <taxon>Verrucalvaceae</taxon>
        <taxon>Aphanomyces</taxon>
    </lineage>
</organism>
<proteinExistence type="predicted"/>
<feature type="compositionally biased region" description="Low complexity" evidence="1">
    <location>
        <begin position="207"/>
        <end position="230"/>
    </location>
</feature>
<evidence type="ECO:0000256" key="1">
    <source>
        <dbReference type="SAM" id="MobiDB-lite"/>
    </source>
</evidence>
<dbReference type="PANTHER" id="PTHR28633:SF1">
    <property type="entry name" value="BLOC-2 COMPLEX MEMBER HPS3"/>
    <property type="match status" value="1"/>
</dbReference>
<protein>
    <recommendedName>
        <fullName evidence="3">BLOC-2 complex member HPS3 N-terminal domain-containing protein</fullName>
    </recommendedName>
</protein>
<accession>W4FYJ4</accession>
<dbReference type="OrthoDB" id="71731at2759"/>
<evidence type="ECO:0000313" key="2">
    <source>
        <dbReference type="EMBL" id="ETV71748.1"/>
    </source>
</evidence>
<evidence type="ECO:0008006" key="3">
    <source>
        <dbReference type="Google" id="ProtNLM"/>
    </source>
</evidence>
<dbReference type="GeneID" id="20815164"/>
<dbReference type="EMBL" id="KI913158">
    <property type="protein sequence ID" value="ETV71748.1"/>
    <property type="molecule type" value="Genomic_DNA"/>
</dbReference>
<feature type="region of interest" description="Disordered" evidence="1">
    <location>
        <begin position="207"/>
        <end position="240"/>
    </location>
</feature>
<reference evidence="2" key="1">
    <citation type="submission" date="2013-12" db="EMBL/GenBank/DDBJ databases">
        <title>The Genome Sequence of Aphanomyces astaci APO3.</title>
        <authorList>
            <consortium name="The Broad Institute Genomics Platform"/>
            <person name="Russ C."/>
            <person name="Tyler B."/>
            <person name="van West P."/>
            <person name="Dieguez-Uribeondo J."/>
            <person name="Young S.K."/>
            <person name="Zeng Q."/>
            <person name="Gargeya S."/>
            <person name="Fitzgerald M."/>
            <person name="Abouelleil A."/>
            <person name="Alvarado L."/>
            <person name="Chapman S.B."/>
            <person name="Gainer-Dewar J."/>
            <person name="Goldberg J."/>
            <person name="Griggs A."/>
            <person name="Gujja S."/>
            <person name="Hansen M."/>
            <person name="Howarth C."/>
            <person name="Imamovic A."/>
            <person name="Ireland A."/>
            <person name="Larimer J."/>
            <person name="McCowan C."/>
            <person name="Murphy C."/>
            <person name="Pearson M."/>
            <person name="Poon T.W."/>
            <person name="Priest M."/>
            <person name="Roberts A."/>
            <person name="Saif S."/>
            <person name="Shea T."/>
            <person name="Sykes S."/>
            <person name="Wortman J."/>
            <person name="Nusbaum C."/>
            <person name="Birren B."/>
        </authorList>
    </citation>
    <scope>NUCLEOTIDE SEQUENCE [LARGE SCALE GENOMIC DNA]</scope>
    <source>
        <strain evidence="2">APO3</strain>
    </source>
</reference>
<feature type="region of interest" description="Disordered" evidence="1">
    <location>
        <begin position="401"/>
        <end position="429"/>
    </location>
</feature>
<dbReference type="RefSeq" id="XP_009838937.1">
    <property type="nucleotide sequence ID" value="XM_009840635.1"/>
</dbReference>